<protein>
    <recommendedName>
        <fullName evidence="4">EamA domain-containing protein</fullName>
    </recommendedName>
</protein>
<comment type="caution">
    <text evidence="2">The sequence shown here is derived from an EMBL/GenBank/DDBJ whole genome shotgun (WGS) entry which is preliminary data.</text>
</comment>
<dbReference type="PANTHER" id="PTHR13146">
    <property type="match status" value="1"/>
</dbReference>
<sequence>MMGAANVVFTALLSKTLLGNVMAKHEAFGVGVLVVGLLVVGSARVASVSGQDDGTSEGLPAWAPPLGLLMVLLANLFYALEFISARLLGESGASAFMSVGVMGLWGVLMFAVLFPVLAATPRAPEAWAPAVHEELGSSLALVAARPALAAEIAGLWAMLLIFNAAAFKTTEHLSALTRVVLGQLVSPLVWLLDVALSRLVGGGAAERWTSWSFLQLLGFALLVAGSAVYNDAAPRCCATGGCPPARSAAGVSLVEAASAGG</sequence>
<evidence type="ECO:0008006" key="4">
    <source>
        <dbReference type="Google" id="ProtNLM"/>
    </source>
</evidence>
<keyword evidence="3" id="KW-1185">Reference proteome</keyword>
<feature type="transmembrane region" description="Helical" evidence="1">
    <location>
        <begin position="208"/>
        <end position="229"/>
    </location>
</feature>
<keyword evidence="1" id="KW-0812">Transmembrane</keyword>
<evidence type="ECO:0000256" key="1">
    <source>
        <dbReference type="SAM" id="Phobius"/>
    </source>
</evidence>
<name>A0ABN9RK00_9DINO</name>
<evidence type="ECO:0000313" key="3">
    <source>
        <dbReference type="Proteomes" id="UP001189429"/>
    </source>
</evidence>
<dbReference type="PANTHER" id="PTHR13146:SF0">
    <property type="entry name" value="SOLUTE CARRIER FAMILY 35 MEMBER F6"/>
    <property type="match status" value="1"/>
</dbReference>
<accession>A0ABN9RK00</accession>
<feature type="transmembrane region" description="Helical" evidence="1">
    <location>
        <begin position="62"/>
        <end position="83"/>
    </location>
</feature>
<feature type="transmembrane region" description="Helical" evidence="1">
    <location>
        <begin position="139"/>
        <end position="163"/>
    </location>
</feature>
<keyword evidence="1" id="KW-0472">Membrane</keyword>
<dbReference type="Proteomes" id="UP001189429">
    <property type="component" value="Unassembled WGS sequence"/>
</dbReference>
<proteinExistence type="predicted"/>
<reference evidence="2" key="1">
    <citation type="submission" date="2023-10" db="EMBL/GenBank/DDBJ databases">
        <authorList>
            <person name="Chen Y."/>
            <person name="Shah S."/>
            <person name="Dougan E. K."/>
            <person name="Thang M."/>
            <person name="Chan C."/>
        </authorList>
    </citation>
    <scope>NUCLEOTIDE SEQUENCE [LARGE SCALE GENOMIC DNA]</scope>
</reference>
<feature type="transmembrane region" description="Helical" evidence="1">
    <location>
        <begin position="95"/>
        <end position="119"/>
    </location>
</feature>
<organism evidence="2 3">
    <name type="scientific">Prorocentrum cordatum</name>
    <dbReference type="NCBI Taxonomy" id="2364126"/>
    <lineage>
        <taxon>Eukaryota</taxon>
        <taxon>Sar</taxon>
        <taxon>Alveolata</taxon>
        <taxon>Dinophyceae</taxon>
        <taxon>Prorocentrales</taxon>
        <taxon>Prorocentraceae</taxon>
        <taxon>Prorocentrum</taxon>
    </lineage>
</organism>
<keyword evidence="1" id="KW-1133">Transmembrane helix</keyword>
<dbReference type="EMBL" id="CAUYUJ010006967">
    <property type="protein sequence ID" value="CAK0819183.1"/>
    <property type="molecule type" value="Genomic_DNA"/>
</dbReference>
<gene>
    <name evidence="2" type="ORF">PCOR1329_LOCUS21232</name>
</gene>
<evidence type="ECO:0000313" key="2">
    <source>
        <dbReference type="EMBL" id="CAK0819183.1"/>
    </source>
</evidence>
<feature type="transmembrane region" description="Helical" evidence="1">
    <location>
        <begin position="175"/>
        <end position="196"/>
    </location>
</feature>